<reference evidence="7 8" key="1">
    <citation type="submission" date="2019-03" db="EMBL/GenBank/DDBJ databases">
        <authorList>
            <person name="Kim M.K.M."/>
        </authorList>
    </citation>
    <scope>NUCLEOTIDE SEQUENCE [LARGE SCALE GENOMIC DNA]</scope>
    <source>
        <strain evidence="7 8">18JY21-1</strain>
    </source>
</reference>
<organism evidence="7 8">
    <name type="scientific">Paenibacillus albiflavus</name>
    <dbReference type="NCBI Taxonomy" id="2545760"/>
    <lineage>
        <taxon>Bacteria</taxon>
        <taxon>Bacillati</taxon>
        <taxon>Bacillota</taxon>
        <taxon>Bacilli</taxon>
        <taxon>Bacillales</taxon>
        <taxon>Paenibacillaceae</taxon>
        <taxon>Paenibacillus</taxon>
    </lineage>
</organism>
<dbReference type="PANTHER" id="PTHR31885:SF6">
    <property type="entry name" value="GH04784P"/>
    <property type="match status" value="1"/>
</dbReference>
<feature type="transmembrane region" description="Helical" evidence="6">
    <location>
        <begin position="51"/>
        <end position="84"/>
    </location>
</feature>
<feature type="transmembrane region" description="Helical" evidence="6">
    <location>
        <begin position="6"/>
        <end position="39"/>
    </location>
</feature>
<comment type="caution">
    <text evidence="7">The sequence shown here is derived from an EMBL/GenBank/DDBJ whole genome shotgun (WGS) entry which is preliminary data.</text>
</comment>
<name>A0A4R4EFU0_9BACL</name>
<comment type="similarity">
    <text evidence="2">Belongs to the TMEM86 family.</text>
</comment>
<keyword evidence="3 6" id="KW-0812">Transmembrane</keyword>
<evidence type="ECO:0000256" key="6">
    <source>
        <dbReference type="SAM" id="Phobius"/>
    </source>
</evidence>
<feature type="transmembrane region" description="Helical" evidence="6">
    <location>
        <begin position="126"/>
        <end position="147"/>
    </location>
</feature>
<gene>
    <name evidence="7" type="ORF">E0485_11585</name>
</gene>
<dbReference type="Pfam" id="PF07947">
    <property type="entry name" value="YhhN"/>
    <property type="match status" value="1"/>
</dbReference>
<evidence type="ECO:0000256" key="3">
    <source>
        <dbReference type="ARBA" id="ARBA00022692"/>
    </source>
</evidence>
<sequence length="215" mass="24792">MVKRLLAVLILVMGLVDIFVSSAMLFKLIPMWLILIYAYLHKPHLKDRYFLIVLTGLFFCMLGDGLLKWFVVGLSAFLIGHLFYTWAFITRWRFSWIRFSTILPLLLYGIYMGYRIFHSLQDKGDQVLIIPVLVYLLVISLMCWFSIMTGNKWSIVGGILFVTSDSILAWNMFITDIAYSHVLIMSTYYMAQFLIARSIGTTTQSNSAKLNSIVP</sequence>
<evidence type="ECO:0000256" key="1">
    <source>
        <dbReference type="ARBA" id="ARBA00004141"/>
    </source>
</evidence>
<dbReference type="OrthoDB" id="5592477at2"/>
<proteinExistence type="inferred from homology"/>
<dbReference type="Proteomes" id="UP000295418">
    <property type="component" value="Unassembled WGS sequence"/>
</dbReference>
<dbReference type="EMBL" id="SKFG01000010">
    <property type="protein sequence ID" value="TCZ77101.1"/>
    <property type="molecule type" value="Genomic_DNA"/>
</dbReference>
<evidence type="ECO:0000256" key="4">
    <source>
        <dbReference type="ARBA" id="ARBA00022989"/>
    </source>
</evidence>
<accession>A0A4R4EFU0</accession>
<dbReference type="InterPro" id="IPR012506">
    <property type="entry name" value="TMEM86B-like"/>
</dbReference>
<protein>
    <submittedName>
        <fullName evidence="7">Lysoplasmalogenase</fullName>
    </submittedName>
</protein>
<dbReference type="PANTHER" id="PTHR31885">
    <property type="entry name" value="GH04784P"/>
    <property type="match status" value="1"/>
</dbReference>
<dbReference type="RefSeq" id="WP_132418201.1">
    <property type="nucleotide sequence ID" value="NZ_SKFG01000010.1"/>
</dbReference>
<evidence type="ECO:0000256" key="2">
    <source>
        <dbReference type="ARBA" id="ARBA00007375"/>
    </source>
</evidence>
<feature type="transmembrane region" description="Helical" evidence="6">
    <location>
        <begin position="96"/>
        <end position="114"/>
    </location>
</feature>
<evidence type="ECO:0000256" key="5">
    <source>
        <dbReference type="ARBA" id="ARBA00023136"/>
    </source>
</evidence>
<keyword evidence="5 6" id="KW-0472">Membrane</keyword>
<evidence type="ECO:0000313" key="8">
    <source>
        <dbReference type="Proteomes" id="UP000295418"/>
    </source>
</evidence>
<dbReference type="GO" id="GO:0016020">
    <property type="term" value="C:membrane"/>
    <property type="evidence" value="ECO:0007669"/>
    <property type="project" value="UniProtKB-SubCell"/>
</dbReference>
<keyword evidence="8" id="KW-1185">Reference proteome</keyword>
<feature type="transmembrane region" description="Helical" evidence="6">
    <location>
        <begin position="167"/>
        <end position="191"/>
    </location>
</feature>
<dbReference type="GO" id="GO:0016787">
    <property type="term" value="F:hydrolase activity"/>
    <property type="evidence" value="ECO:0007669"/>
    <property type="project" value="TreeGrafter"/>
</dbReference>
<evidence type="ECO:0000313" key="7">
    <source>
        <dbReference type="EMBL" id="TCZ77101.1"/>
    </source>
</evidence>
<dbReference type="AlphaFoldDB" id="A0A4R4EFU0"/>
<comment type="subcellular location">
    <subcellularLocation>
        <location evidence="1">Membrane</location>
        <topology evidence="1">Multi-pass membrane protein</topology>
    </subcellularLocation>
</comment>
<keyword evidence="4 6" id="KW-1133">Transmembrane helix</keyword>